<evidence type="ECO:0000256" key="1">
    <source>
        <dbReference type="ARBA" id="ARBA00023002"/>
    </source>
</evidence>
<keyword evidence="1" id="KW-0560">Oxidoreductase</keyword>
<reference evidence="2" key="1">
    <citation type="submission" date="2021-07" db="EMBL/GenBank/DDBJ databases">
        <title>Pseudohoeflea marina sp. nov. a polyhydroxyalcanoate-producing bacterium.</title>
        <authorList>
            <person name="Zheng W."/>
            <person name="Yu S."/>
            <person name="Huang Y."/>
        </authorList>
    </citation>
    <scope>NUCLEOTIDE SEQUENCE</scope>
    <source>
        <strain evidence="2">DP4N28-3</strain>
    </source>
</reference>
<comment type="caution">
    <text evidence="2">The sequence shown here is derived from an EMBL/GenBank/DDBJ whole genome shotgun (WGS) entry which is preliminary data.</text>
</comment>
<evidence type="ECO:0000313" key="3">
    <source>
        <dbReference type="Proteomes" id="UP001430804"/>
    </source>
</evidence>
<dbReference type="InterPro" id="IPR002347">
    <property type="entry name" value="SDR_fam"/>
</dbReference>
<keyword evidence="3" id="KW-1185">Reference proteome</keyword>
<accession>A0ABS6WR64</accession>
<dbReference type="InterPro" id="IPR020904">
    <property type="entry name" value="Sc_DH/Rdtase_CS"/>
</dbReference>
<dbReference type="PROSITE" id="PS00061">
    <property type="entry name" value="ADH_SHORT"/>
    <property type="match status" value="1"/>
</dbReference>
<gene>
    <name evidence="2" type="ORF">KY465_14260</name>
</gene>
<organism evidence="2 3">
    <name type="scientific">Pseudohoeflea coraliihabitans</name>
    <dbReference type="NCBI Taxonomy" id="2860393"/>
    <lineage>
        <taxon>Bacteria</taxon>
        <taxon>Pseudomonadati</taxon>
        <taxon>Pseudomonadota</taxon>
        <taxon>Alphaproteobacteria</taxon>
        <taxon>Hyphomicrobiales</taxon>
        <taxon>Rhizobiaceae</taxon>
        <taxon>Pseudohoeflea</taxon>
    </lineage>
</organism>
<name>A0ABS6WR64_9HYPH</name>
<dbReference type="Pfam" id="PF13561">
    <property type="entry name" value="adh_short_C2"/>
    <property type="match status" value="1"/>
</dbReference>
<sequence>MSVGGGDQPSRRALVTGGRRGIGRAIAFALVEHGFDVVINDLERDNAVEETLAGIVARGGRSAFVKGNVAAVEDHEKLVDAAWSAFGPLTCLVNNAGVQTTHRGDMLDVPVDAFDRLISTNLRGSFFLTQAIARRMLAEPGGDAKHPDRSIIFISSGNAVVATPAQADYCISKSGIAMMSTLYALRLAEHGIAVHEVRPGIIHTDMTADVREKYENWVQSGGFPQRRWGQPEDIGKTVGVLAAGLLPYSTGDAFHVDGGIHIRRT</sequence>
<evidence type="ECO:0000313" key="2">
    <source>
        <dbReference type="EMBL" id="MBW3098443.1"/>
    </source>
</evidence>
<dbReference type="PANTHER" id="PTHR42760:SF133">
    <property type="entry name" value="3-OXOACYL-[ACYL-CARRIER-PROTEIN] REDUCTASE"/>
    <property type="match status" value="1"/>
</dbReference>
<dbReference type="RefSeq" id="WP_219202445.1">
    <property type="nucleotide sequence ID" value="NZ_JAHWQX010000003.1"/>
</dbReference>
<protein>
    <submittedName>
        <fullName evidence="2">3-ketoacyl-ACP reductase</fullName>
    </submittedName>
</protein>
<dbReference type="NCBIfam" id="NF009386">
    <property type="entry name" value="PRK12745.1"/>
    <property type="match status" value="1"/>
</dbReference>
<dbReference type="PANTHER" id="PTHR42760">
    <property type="entry name" value="SHORT-CHAIN DEHYDROGENASES/REDUCTASES FAMILY MEMBER"/>
    <property type="match status" value="1"/>
</dbReference>
<dbReference type="EMBL" id="JAHWQX010000003">
    <property type="protein sequence ID" value="MBW3098443.1"/>
    <property type="molecule type" value="Genomic_DNA"/>
</dbReference>
<dbReference type="Proteomes" id="UP001430804">
    <property type="component" value="Unassembled WGS sequence"/>
</dbReference>
<proteinExistence type="predicted"/>